<evidence type="ECO:0000313" key="4">
    <source>
        <dbReference type="Proteomes" id="UP001257909"/>
    </source>
</evidence>
<organism evidence="3 4">
    <name type="scientific">Rheinheimera soli</name>
    <dbReference type="NCBI Taxonomy" id="443616"/>
    <lineage>
        <taxon>Bacteria</taxon>
        <taxon>Pseudomonadati</taxon>
        <taxon>Pseudomonadota</taxon>
        <taxon>Gammaproteobacteria</taxon>
        <taxon>Chromatiales</taxon>
        <taxon>Chromatiaceae</taxon>
        <taxon>Rheinheimera</taxon>
    </lineage>
</organism>
<dbReference type="Pfam" id="PF13372">
    <property type="entry name" value="Alginate_exp"/>
    <property type="match status" value="1"/>
</dbReference>
<proteinExistence type="predicted"/>
<accession>A0ABU1W1J6</accession>
<keyword evidence="4" id="KW-1185">Reference proteome</keyword>
<dbReference type="PROSITE" id="PS51257">
    <property type="entry name" value="PROKAR_LIPOPROTEIN"/>
    <property type="match status" value="1"/>
</dbReference>
<evidence type="ECO:0000256" key="1">
    <source>
        <dbReference type="SAM" id="SignalP"/>
    </source>
</evidence>
<gene>
    <name evidence="3" type="ORF">J2W69_002786</name>
</gene>
<keyword evidence="1" id="KW-0732">Signal</keyword>
<feature type="signal peptide" evidence="1">
    <location>
        <begin position="1"/>
        <end position="22"/>
    </location>
</feature>
<name>A0ABU1W1J6_9GAMM</name>
<comment type="caution">
    <text evidence="3">The sequence shown here is derived from an EMBL/GenBank/DDBJ whole genome shotgun (WGS) entry which is preliminary data.</text>
</comment>
<evidence type="ECO:0000259" key="2">
    <source>
        <dbReference type="Pfam" id="PF13372"/>
    </source>
</evidence>
<dbReference type="RefSeq" id="WP_310279472.1">
    <property type="nucleotide sequence ID" value="NZ_JAVDWR010000009.1"/>
</dbReference>
<feature type="domain" description="Alginate export" evidence="2">
    <location>
        <begin position="40"/>
        <end position="164"/>
    </location>
</feature>
<reference evidence="3 4" key="1">
    <citation type="submission" date="2023-07" db="EMBL/GenBank/DDBJ databases">
        <title>Sorghum-associated microbial communities from plants grown in Nebraska, USA.</title>
        <authorList>
            <person name="Schachtman D."/>
        </authorList>
    </citation>
    <scope>NUCLEOTIDE SEQUENCE [LARGE SCALE GENOMIC DNA]</scope>
    <source>
        <strain evidence="3 4">4138</strain>
    </source>
</reference>
<dbReference type="EMBL" id="JAVDWR010000009">
    <property type="protein sequence ID" value="MDR7121829.1"/>
    <property type="molecule type" value="Genomic_DNA"/>
</dbReference>
<feature type="chain" id="PRO_5047533201" description="Alginate export domain-containing protein" evidence="1">
    <location>
        <begin position="23"/>
        <end position="402"/>
    </location>
</feature>
<dbReference type="Proteomes" id="UP001257909">
    <property type="component" value="Unassembled WGS sequence"/>
</dbReference>
<dbReference type="InterPro" id="IPR025388">
    <property type="entry name" value="Alginate_export_dom"/>
</dbReference>
<dbReference type="InterPro" id="IPR023614">
    <property type="entry name" value="Porin_dom_sf"/>
</dbReference>
<protein>
    <recommendedName>
        <fullName evidence="2">Alginate export domain-containing protein</fullName>
    </recommendedName>
</protein>
<evidence type="ECO:0000313" key="3">
    <source>
        <dbReference type="EMBL" id="MDR7121829.1"/>
    </source>
</evidence>
<sequence length="402" mass="44735">MRYYSLTALAIVAACTSVSAVAEEATSAALAAPELKMLFRYRLEAVDQEGLAENALASTLLSRFSLTQKFNHSWSAGGEFDYVAAIGDKNYNDSINGKTAYPVVADPAGADLNQAFIQYQSDSQTLKIGRQRINLANERFVGGVGWRQNEQTFDAVRYQTSLSPELKLDYSYSSKVNRVFGSKSPQGDWSSDLHLLDLRYLPSSNHQLGAFAYLMEFEDAPLVSNQTLGLDYQYSQVLSQSSRYQLYGSYAWQQDAGDNPNSYKADYWILEASFWLGAWQSGVGVEVLGSDTGSGNGIGFATPLATLHKFQGFADKFLTTPANGIEDKYIKLGYKLDKLELIAFYHWLEAAEGGADYGKELDLQLSYSLNAQHAVLLKYADYQANSLHTDTSKWWLQWLAKY</sequence>
<dbReference type="Gene3D" id="2.40.160.10">
    <property type="entry name" value="Porin"/>
    <property type="match status" value="1"/>
</dbReference>